<feature type="chain" id="PRO_5004791979" evidence="9">
    <location>
        <begin position="20"/>
        <end position="226"/>
    </location>
</feature>
<evidence type="ECO:0000256" key="1">
    <source>
        <dbReference type="ARBA" id="ARBA00004418"/>
    </source>
</evidence>
<comment type="similarity">
    <text evidence="2 8">Belongs to the periplasmic pilus chaperone family.</text>
</comment>
<name>W0LCB6_9GAMM</name>
<accession>W0LCB6</accession>
<dbReference type="Pfam" id="PF02753">
    <property type="entry name" value="PapD_C"/>
    <property type="match status" value="1"/>
</dbReference>
<feature type="domain" description="Pili assembly chaperone C-terminal" evidence="11">
    <location>
        <begin position="165"/>
        <end position="219"/>
    </location>
</feature>
<evidence type="ECO:0000256" key="6">
    <source>
        <dbReference type="ARBA" id="ARBA00023186"/>
    </source>
</evidence>
<dbReference type="InterPro" id="IPR013783">
    <property type="entry name" value="Ig-like_fold"/>
</dbReference>
<dbReference type="InterPro" id="IPR050643">
    <property type="entry name" value="Periplasmic_pilus_chap"/>
</dbReference>
<dbReference type="GO" id="GO:0071555">
    <property type="term" value="P:cell wall organization"/>
    <property type="evidence" value="ECO:0007669"/>
    <property type="project" value="InterPro"/>
</dbReference>
<dbReference type="InterPro" id="IPR016147">
    <property type="entry name" value="Pili_assmbl_chaperone_N"/>
</dbReference>
<dbReference type="AlphaFoldDB" id="W0LCB6"/>
<comment type="subcellular location">
    <subcellularLocation>
        <location evidence="1 8">Periplasm</location>
    </subcellularLocation>
</comment>
<dbReference type="Pfam" id="PF00345">
    <property type="entry name" value="PapD_N"/>
    <property type="match status" value="1"/>
</dbReference>
<evidence type="ECO:0000256" key="5">
    <source>
        <dbReference type="ARBA" id="ARBA00022764"/>
    </source>
</evidence>
<dbReference type="InterPro" id="IPR018046">
    <property type="entry name" value="Pili_assmbl_chaperone_CS"/>
</dbReference>
<feature type="signal peptide" evidence="9">
    <location>
        <begin position="1"/>
        <end position="19"/>
    </location>
</feature>
<dbReference type="SUPFAM" id="SSF49584">
    <property type="entry name" value="Periplasmic chaperone C-domain"/>
    <property type="match status" value="1"/>
</dbReference>
<organism evidence="12 13">
    <name type="scientific">Chania multitudinisentens RB-25</name>
    <dbReference type="NCBI Taxonomy" id="1441930"/>
    <lineage>
        <taxon>Bacteria</taxon>
        <taxon>Pseudomonadati</taxon>
        <taxon>Pseudomonadota</taxon>
        <taxon>Gammaproteobacteria</taxon>
        <taxon>Enterobacterales</taxon>
        <taxon>Yersiniaceae</taxon>
        <taxon>Chania</taxon>
    </lineage>
</organism>
<proteinExistence type="inferred from homology"/>
<dbReference type="STRING" id="1441930.Z042_19190"/>
<dbReference type="Gene3D" id="2.60.40.10">
    <property type="entry name" value="Immunoglobulins"/>
    <property type="match status" value="2"/>
</dbReference>
<dbReference type="EMBL" id="CP007044">
    <property type="protein sequence ID" value="AHG21498.2"/>
    <property type="molecule type" value="Genomic_DNA"/>
</dbReference>
<keyword evidence="4 9" id="KW-0732">Signal</keyword>
<evidence type="ECO:0000313" key="12">
    <source>
        <dbReference type="EMBL" id="AHG21498.2"/>
    </source>
</evidence>
<keyword evidence="6 8" id="KW-0143">Chaperone</keyword>
<sequence>MRQVCTFAAVILFSTSSLASIVLNGTRVIYPSDAQDVTLQVNNVGSSPVLLQSWIDNGDADAKPATIKVPFLLTPPISRLEPGKGQTLRIIYTNGTLPMDKESVFWLNVMEIPAKSVAGTDDNHLKMAFRNRIKLFYRPAGLAGYANDAAKAMTWSTQGNNVLANNPTPYYVSFASLSVSGKKLNGTMIAPRSTLVLDLPGHAGNKIDGSFVNDYGAIIPFNALVK</sequence>
<dbReference type="PROSITE" id="PS00635">
    <property type="entry name" value="PILI_CHAPERONE"/>
    <property type="match status" value="1"/>
</dbReference>
<dbReference type="PANTHER" id="PTHR30251">
    <property type="entry name" value="PILUS ASSEMBLY CHAPERONE"/>
    <property type="match status" value="1"/>
</dbReference>
<dbReference type="KEGG" id="sfo:Z042_19190"/>
<feature type="domain" description="Pili assembly chaperone N-terminal" evidence="10">
    <location>
        <begin position="20"/>
        <end position="142"/>
    </location>
</feature>
<keyword evidence="7" id="KW-0393">Immunoglobulin domain</keyword>
<keyword evidence="13" id="KW-1185">Reference proteome</keyword>
<dbReference type="InterPro" id="IPR036316">
    <property type="entry name" value="Pili_assmbl_chap_C_dom_sf"/>
</dbReference>
<evidence type="ECO:0000259" key="11">
    <source>
        <dbReference type="Pfam" id="PF02753"/>
    </source>
</evidence>
<dbReference type="SUPFAM" id="SSF49354">
    <property type="entry name" value="PapD-like"/>
    <property type="match status" value="1"/>
</dbReference>
<dbReference type="InterPro" id="IPR001829">
    <property type="entry name" value="Pili_assmbl_chaperone_bac"/>
</dbReference>
<dbReference type="InterPro" id="IPR008962">
    <property type="entry name" value="PapD-like_sf"/>
</dbReference>
<keyword evidence="5" id="KW-0574">Periplasm</keyword>
<dbReference type="GO" id="GO:0030288">
    <property type="term" value="C:outer membrane-bounded periplasmic space"/>
    <property type="evidence" value="ECO:0007669"/>
    <property type="project" value="InterPro"/>
</dbReference>
<evidence type="ECO:0000256" key="7">
    <source>
        <dbReference type="ARBA" id="ARBA00023319"/>
    </source>
</evidence>
<dbReference type="PANTHER" id="PTHR30251:SF2">
    <property type="entry name" value="FIMBRIAL CHAPERONE YADV-RELATED"/>
    <property type="match status" value="1"/>
</dbReference>
<evidence type="ECO:0000256" key="8">
    <source>
        <dbReference type="RuleBase" id="RU003918"/>
    </source>
</evidence>
<evidence type="ECO:0000259" key="10">
    <source>
        <dbReference type="Pfam" id="PF00345"/>
    </source>
</evidence>
<reference evidence="12 13" key="2">
    <citation type="submission" date="2015-03" db="EMBL/GenBank/DDBJ databases">
        <authorList>
            <person name="Chan K.-G."/>
        </authorList>
    </citation>
    <scope>NUCLEOTIDE SEQUENCE [LARGE SCALE GENOMIC DNA]</scope>
    <source>
        <strain evidence="12 13">RB-25</strain>
    </source>
</reference>
<dbReference type="FunFam" id="2.60.40.10:FF:000458">
    <property type="entry name" value="Molecular chaperone FimC"/>
    <property type="match status" value="1"/>
</dbReference>
<evidence type="ECO:0000256" key="2">
    <source>
        <dbReference type="ARBA" id="ARBA00007399"/>
    </source>
</evidence>
<gene>
    <name evidence="12" type="ORF">Z042_19190</name>
</gene>
<keyword evidence="3" id="KW-1029">Fimbrium biogenesis</keyword>
<evidence type="ECO:0000256" key="9">
    <source>
        <dbReference type="SAM" id="SignalP"/>
    </source>
</evidence>
<evidence type="ECO:0000313" key="13">
    <source>
        <dbReference type="Proteomes" id="UP000019030"/>
    </source>
</evidence>
<evidence type="ECO:0000256" key="3">
    <source>
        <dbReference type="ARBA" id="ARBA00022558"/>
    </source>
</evidence>
<evidence type="ECO:0000256" key="4">
    <source>
        <dbReference type="ARBA" id="ARBA00022729"/>
    </source>
</evidence>
<protein>
    <submittedName>
        <fullName evidence="12">Pilus assembly protein PapD</fullName>
    </submittedName>
</protein>
<reference evidence="12 13" key="1">
    <citation type="submission" date="2014-01" db="EMBL/GenBank/DDBJ databases">
        <title>Isolation of Serratia multitudinisentens RB-25 from Ex-Landfill site.</title>
        <authorList>
            <person name="Robson E.H.J."/>
        </authorList>
    </citation>
    <scope>NUCLEOTIDE SEQUENCE [LARGE SCALE GENOMIC DNA]</scope>
    <source>
        <strain evidence="12 13">RB-25</strain>
    </source>
</reference>
<dbReference type="eggNOG" id="COG3121">
    <property type="taxonomic scope" value="Bacteria"/>
</dbReference>
<dbReference type="InterPro" id="IPR016148">
    <property type="entry name" value="Pili_assmbl_chaperone_C"/>
</dbReference>
<dbReference type="HOGENOM" id="CLU_070768_0_2_6"/>
<dbReference type="Proteomes" id="UP000019030">
    <property type="component" value="Chromosome"/>
</dbReference>
<dbReference type="PRINTS" id="PR00969">
    <property type="entry name" value="CHAPERONPILI"/>
</dbReference>